<dbReference type="InterPro" id="IPR036420">
    <property type="entry name" value="BRCT_dom_sf"/>
</dbReference>
<evidence type="ECO:0000313" key="4">
    <source>
        <dbReference type="Proteomes" id="UP000541810"/>
    </source>
</evidence>
<evidence type="ECO:0000256" key="2">
    <source>
        <dbReference type="SAM" id="Phobius"/>
    </source>
</evidence>
<dbReference type="EMBL" id="JACHGY010000001">
    <property type="protein sequence ID" value="MBB6428351.1"/>
    <property type="molecule type" value="Genomic_DNA"/>
</dbReference>
<reference evidence="3 4" key="1">
    <citation type="submission" date="2020-08" db="EMBL/GenBank/DDBJ databases">
        <title>Genomic Encyclopedia of Type Strains, Phase IV (KMG-IV): sequencing the most valuable type-strain genomes for metagenomic binning, comparative biology and taxonomic classification.</title>
        <authorList>
            <person name="Goeker M."/>
        </authorList>
    </citation>
    <scope>NUCLEOTIDE SEQUENCE [LARGE SCALE GENOMIC DNA]</scope>
    <source>
        <strain evidence="3 4">DSM 103725</strain>
    </source>
</reference>
<dbReference type="RefSeq" id="WP_184675409.1">
    <property type="nucleotide sequence ID" value="NZ_JACHGY010000001.1"/>
</dbReference>
<keyword evidence="2" id="KW-0812">Transmembrane</keyword>
<feature type="coiled-coil region" evidence="1">
    <location>
        <begin position="106"/>
        <end position="194"/>
    </location>
</feature>
<dbReference type="InterPro" id="IPR038165">
    <property type="entry name" value="FlgT_C_sf"/>
</dbReference>
<dbReference type="Gene3D" id="2.40.10.410">
    <property type="entry name" value="FlgT, C-terminal domain"/>
    <property type="match status" value="1"/>
</dbReference>
<comment type="caution">
    <text evidence="3">The sequence shown here is derived from an EMBL/GenBank/DDBJ whole genome shotgun (WGS) entry which is preliminary data.</text>
</comment>
<name>A0A7X0H324_9BACT</name>
<evidence type="ECO:0000313" key="3">
    <source>
        <dbReference type="EMBL" id="MBB6428351.1"/>
    </source>
</evidence>
<accession>A0A7X0H324</accession>
<dbReference type="AlphaFoldDB" id="A0A7X0H324"/>
<keyword evidence="1" id="KW-0175">Coiled coil</keyword>
<evidence type="ECO:0000256" key="1">
    <source>
        <dbReference type="SAM" id="Coils"/>
    </source>
</evidence>
<sequence>MARARSGGGSTGSIWGLVLFGAGFFISMILAIVFYTKVEAAEQAAEAAQSELNSVRNSADSNDPAYTALTAEGSGTAVRKLLNAVGERDTQIGVLQSDLGAQTNARNAAEAQLQTQTEATQKAQADLQQTVDAKDAQAKQLTAQVTALESTVSAISQENTNLKSLIDSSIEDVVDNYDAQINEWKKRTSDAQAEASASERTVIELRETIEVLRGKRPEDIPVTLADATVVAQIPDQNKIYLDIGRDANLRLGMAFQVYDAGDVVKIEDPQAEGKAVVEVININSNSAIARIVQRKPRAVVNDGDILVNVVYDPNRLYSFHVFGQFDLNYDGDLDENGNDKVRSLVTRFDGLISEELDYATDYLVLGIEPVLPDRPEDELDLIKMREFRTALENYQAYQDLISKARELGVPVLNQNRFLDLIGYFER</sequence>
<organism evidence="3 4">
    <name type="scientific">Algisphaera agarilytica</name>
    <dbReference type="NCBI Taxonomy" id="1385975"/>
    <lineage>
        <taxon>Bacteria</taxon>
        <taxon>Pseudomonadati</taxon>
        <taxon>Planctomycetota</taxon>
        <taxon>Phycisphaerae</taxon>
        <taxon>Phycisphaerales</taxon>
        <taxon>Phycisphaeraceae</taxon>
        <taxon>Algisphaera</taxon>
    </lineage>
</organism>
<gene>
    <name evidence="3" type="ORF">HNQ40_000157</name>
</gene>
<protein>
    <submittedName>
        <fullName evidence="3">Uncharacterized protein YceH (UPF0502 family)</fullName>
    </submittedName>
</protein>
<proteinExistence type="predicted"/>
<keyword evidence="2" id="KW-0472">Membrane</keyword>
<dbReference type="Proteomes" id="UP000541810">
    <property type="component" value="Unassembled WGS sequence"/>
</dbReference>
<keyword evidence="2" id="KW-1133">Transmembrane helix</keyword>
<keyword evidence="4" id="KW-1185">Reference proteome</keyword>
<dbReference type="Gene3D" id="3.40.50.10190">
    <property type="entry name" value="BRCT domain"/>
    <property type="match status" value="1"/>
</dbReference>
<feature type="transmembrane region" description="Helical" evidence="2">
    <location>
        <begin position="12"/>
        <end position="35"/>
    </location>
</feature>